<dbReference type="RefSeq" id="YP_010356284.1">
    <property type="nucleotide sequence ID" value="NC_062742.1"/>
</dbReference>
<feature type="region of interest" description="Disordered" evidence="1">
    <location>
        <begin position="74"/>
        <end position="95"/>
    </location>
</feature>
<feature type="transmembrane region" description="Helical" evidence="2">
    <location>
        <begin position="12"/>
        <end position="35"/>
    </location>
</feature>
<dbReference type="KEGG" id="vg:71931461"/>
<organism evidence="3 4">
    <name type="scientific">Dompiswa phage TSP7_1</name>
    <dbReference type="NCBI Taxonomy" id="2793345"/>
    <lineage>
        <taxon>Viruses</taxon>
        <taxon>Duplodnaviria</taxon>
        <taxon>Heunggongvirae</taxon>
        <taxon>Uroviricota</taxon>
        <taxon>Caudoviricetes</taxon>
        <taxon>Stephanstirmvirinae</taxon>
        <taxon>Phapecoctavirus</taxon>
        <taxon>Phapecoctavirus TSP7</taxon>
    </lineage>
</organism>
<sequence>MSGTIAALQDEYYAAAWLTSTIFQSFLFSFCLLYIKKRATIFLPRQPGRTSKKGRYHDKYYITPYALIGLARRHGAPGSERNGLKGRNSSQPVRL</sequence>
<dbReference type="Proteomes" id="UP000681216">
    <property type="component" value="Segment"/>
</dbReference>
<accession>A0A7T3N5W6</accession>
<keyword evidence="2" id="KW-0472">Membrane</keyword>
<keyword evidence="4" id="KW-1185">Reference proteome</keyword>
<protein>
    <submittedName>
        <fullName evidence="3">Uncharacterized protein</fullName>
    </submittedName>
</protein>
<keyword evidence="2" id="KW-1133">Transmembrane helix</keyword>
<evidence type="ECO:0000256" key="2">
    <source>
        <dbReference type="SAM" id="Phobius"/>
    </source>
</evidence>
<reference evidence="3 4" key="1">
    <citation type="submission" date="2020-10" db="EMBL/GenBank/DDBJ databases">
        <title>Genome of a phapecoctavirus identified in a racing pigeon cloacal swab sample from Poland.</title>
        <authorList>
            <person name="Khalifeh A."/>
            <person name="Kraberger S."/>
            <person name="Stenzel T."/>
            <person name="Varsani A."/>
        </authorList>
    </citation>
    <scope>NUCLEOTIDE SEQUENCE [LARGE SCALE GENOMIC DNA]</scope>
    <source>
        <strain evidence="3">TSP7_1</strain>
    </source>
</reference>
<evidence type="ECO:0000313" key="4">
    <source>
        <dbReference type="Proteomes" id="UP000681216"/>
    </source>
</evidence>
<proteinExistence type="predicted"/>
<evidence type="ECO:0000256" key="1">
    <source>
        <dbReference type="SAM" id="MobiDB-lite"/>
    </source>
</evidence>
<dbReference type="EMBL" id="MW175890">
    <property type="protein sequence ID" value="QPX72104.1"/>
    <property type="molecule type" value="Genomic_DNA"/>
</dbReference>
<keyword evidence="2" id="KW-0812">Transmembrane</keyword>
<name>A0A7T3N5W6_9CAUD</name>
<evidence type="ECO:0000313" key="3">
    <source>
        <dbReference type="EMBL" id="QPX72104.1"/>
    </source>
</evidence>
<dbReference type="GeneID" id="71931461"/>